<evidence type="ECO:0000313" key="6">
    <source>
        <dbReference type="EMBL" id="SMX54817.1"/>
    </source>
</evidence>
<evidence type="ECO:0000256" key="4">
    <source>
        <dbReference type="ARBA" id="ARBA00023136"/>
    </source>
</evidence>
<accession>A0A1Y6K7K0</accession>
<feature type="transmembrane region" description="Helical" evidence="5">
    <location>
        <begin position="28"/>
        <end position="48"/>
    </location>
</feature>
<dbReference type="KEGG" id="abat:CFX1CAM_1752"/>
<evidence type="ECO:0000313" key="7">
    <source>
        <dbReference type="Proteomes" id="UP000195514"/>
    </source>
</evidence>
<evidence type="ECO:0000256" key="2">
    <source>
        <dbReference type="ARBA" id="ARBA00022692"/>
    </source>
</evidence>
<reference evidence="7" key="1">
    <citation type="submission" date="2017-05" db="EMBL/GenBank/DDBJ databases">
        <authorList>
            <person name="Kirkegaard R."/>
            <person name="Mcilroy J S."/>
        </authorList>
    </citation>
    <scope>NUCLEOTIDE SEQUENCE [LARGE SCALE GENOMIC DNA]</scope>
</reference>
<feature type="transmembrane region" description="Helical" evidence="5">
    <location>
        <begin position="6"/>
        <end position="21"/>
    </location>
</feature>
<sequence>MISLSVLFWIYVIMFALIGAMRGWAKEVLVTSGVIVALFLVTILETFVPILKSMTTESKFWVRLVTLILMVFFGYQSPKFPRNINSGKFVRDRFEDTLLGSVVGAFNGYMIFGTAWFYLMEAGYPFAWITPPDTITEAGQSAVRLIEFLPPQWLNVPLIYIAVAVAFVLVLVVFI</sequence>
<organism evidence="6 7">
    <name type="scientific">Candidatus Brevifilum fermentans</name>
    <dbReference type="NCBI Taxonomy" id="1986204"/>
    <lineage>
        <taxon>Bacteria</taxon>
        <taxon>Bacillati</taxon>
        <taxon>Chloroflexota</taxon>
        <taxon>Anaerolineae</taxon>
        <taxon>Anaerolineales</taxon>
        <taxon>Anaerolineaceae</taxon>
        <taxon>Candidatus Brevifilum</taxon>
    </lineage>
</organism>
<dbReference type="AlphaFoldDB" id="A0A1Y6K7K0"/>
<evidence type="ECO:0008006" key="8">
    <source>
        <dbReference type="Google" id="ProtNLM"/>
    </source>
</evidence>
<feature type="transmembrane region" description="Helical" evidence="5">
    <location>
        <begin position="60"/>
        <end position="77"/>
    </location>
</feature>
<dbReference type="OrthoDB" id="162510at2"/>
<keyword evidence="3 5" id="KW-1133">Transmembrane helix</keyword>
<name>A0A1Y6K7K0_9CHLR</name>
<evidence type="ECO:0000256" key="5">
    <source>
        <dbReference type="SAM" id="Phobius"/>
    </source>
</evidence>
<proteinExistence type="predicted"/>
<evidence type="ECO:0000256" key="1">
    <source>
        <dbReference type="ARBA" id="ARBA00004141"/>
    </source>
</evidence>
<comment type="subcellular location">
    <subcellularLocation>
        <location evidence="1">Membrane</location>
        <topology evidence="1">Multi-pass membrane protein</topology>
    </subcellularLocation>
</comment>
<keyword evidence="2 5" id="KW-0812">Transmembrane</keyword>
<feature type="transmembrane region" description="Helical" evidence="5">
    <location>
        <begin position="153"/>
        <end position="174"/>
    </location>
</feature>
<dbReference type="InterPro" id="IPR003825">
    <property type="entry name" value="Colicin-V_CvpA"/>
</dbReference>
<dbReference type="Proteomes" id="UP000195514">
    <property type="component" value="Chromosome I"/>
</dbReference>
<evidence type="ECO:0000256" key="3">
    <source>
        <dbReference type="ARBA" id="ARBA00022989"/>
    </source>
</evidence>
<dbReference type="GO" id="GO:0016020">
    <property type="term" value="C:membrane"/>
    <property type="evidence" value="ECO:0007669"/>
    <property type="project" value="UniProtKB-SubCell"/>
</dbReference>
<keyword evidence="7" id="KW-1185">Reference proteome</keyword>
<feature type="transmembrane region" description="Helical" evidence="5">
    <location>
        <begin position="98"/>
        <end position="119"/>
    </location>
</feature>
<dbReference type="RefSeq" id="WP_087862628.1">
    <property type="nucleotide sequence ID" value="NZ_LT859958.1"/>
</dbReference>
<dbReference type="Pfam" id="PF02674">
    <property type="entry name" value="Colicin_V"/>
    <property type="match status" value="1"/>
</dbReference>
<gene>
    <name evidence="6" type="ORF">CFX1CAM_1752</name>
</gene>
<keyword evidence="4 5" id="KW-0472">Membrane</keyword>
<dbReference type="GO" id="GO:0009403">
    <property type="term" value="P:toxin biosynthetic process"/>
    <property type="evidence" value="ECO:0007669"/>
    <property type="project" value="InterPro"/>
</dbReference>
<dbReference type="EMBL" id="LT859958">
    <property type="protein sequence ID" value="SMX54817.1"/>
    <property type="molecule type" value="Genomic_DNA"/>
</dbReference>
<protein>
    <recommendedName>
        <fullName evidence="8">Colicin V production protein</fullName>
    </recommendedName>
</protein>